<reference evidence="1 2" key="2">
    <citation type="submission" date="2016-12" db="EMBL/GenBank/DDBJ databases">
        <title>Draft Genome Sequence of Cystobacter ferrugineus Strain Cbfe23.</title>
        <authorList>
            <person name="Akbar S."/>
            <person name="Dowd S.E."/>
            <person name="Stevens D.C."/>
        </authorList>
    </citation>
    <scope>NUCLEOTIDE SEQUENCE [LARGE SCALE GENOMIC DNA]</scope>
    <source>
        <strain evidence="1 2">Cbfe23</strain>
    </source>
</reference>
<dbReference type="PROSITE" id="PS51257">
    <property type="entry name" value="PROKAR_LIPOPROTEIN"/>
    <property type="match status" value="1"/>
</dbReference>
<accession>A0A1L9B6A0</accession>
<name>A0A1L9B6A0_9BACT</name>
<protein>
    <recommendedName>
        <fullName evidence="3">SPOR domain-containing protein</fullName>
    </recommendedName>
</protein>
<evidence type="ECO:0008006" key="3">
    <source>
        <dbReference type="Google" id="ProtNLM"/>
    </source>
</evidence>
<reference evidence="2" key="1">
    <citation type="submission" date="2016-11" db="EMBL/GenBank/DDBJ databases">
        <authorList>
            <person name="Shukria A."/>
            <person name="Stevens D.C."/>
        </authorList>
    </citation>
    <scope>NUCLEOTIDE SEQUENCE [LARGE SCALE GENOMIC DNA]</scope>
    <source>
        <strain evidence="2">Cbfe23</strain>
    </source>
</reference>
<proteinExistence type="predicted"/>
<organism evidence="1 2">
    <name type="scientific">Cystobacter ferrugineus</name>
    <dbReference type="NCBI Taxonomy" id="83449"/>
    <lineage>
        <taxon>Bacteria</taxon>
        <taxon>Pseudomonadati</taxon>
        <taxon>Myxococcota</taxon>
        <taxon>Myxococcia</taxon>
        <taxon>Myxococcales</taxon>
        <taxon>Cystobacterineae</taxon>
        <taxon>Archangiaceae</taxon>
        <taxon>Cystobacter</taxon>
    </lineage>
</organism>
<dbReference type="STRING" id="83449.BON30_26700"/>
<dbReference type="RefSeq" id="WP_071901245.1">
    <property type="nucleotide sequence ID" value="NZ_MPIN01000007.1"/>
</dbReference>
<dbReference type="Proteomes" id="UP000182229">
    <property type="component" value="Unassembled WGS sequence"/>
</dbReference>
<comment type="caution">
    <text evidence="1">The sequence shown here is derived from an EMBL/GenBank/DDBJ whole genome shotgun (WGS) entry which is preliminary data.</text>
</comment>
<gene>
    <name evidence="1" type="ORF">BON30_26700</name>
</gene>
<dbReference type="AlphaFoldDB" id="A0A1L9B6A0"/>
<dbReference type="OrthoDB" id="5523307at2"/>
<evidence type="ECO:0000313" key="2">
    <source>
        <dbReference type="Proteomes" id="UP000182229"/>
    </source>
</evidence>
<dbReference type="EMBL" id="MPIN01000007">
    <property type="protein sequence ID" value="OJH37776.1"/>
    <property type="molecule type" value="Genomic_DNA"/>
</dbReference>
<evidence type="ECO:0000313" key="1">
    <source>
        <dbReference type="EMBL" id="OJH37776.1"/>
    </source>
</evidence>
<keyword evidence="2" id="KW-1185">Reference proteome</keyword>
<sequence>MPRSPRLLAVLLAVSGCSGLQDCGARPPAPSSRPVTAPVAAPSASADQEALAAAAPYAKSWWVLLHSSATPGEGDEALEALKRTGLSAEPRRLSTTPFRDLRPCLEAVVARTFVSRAEALDFQSRLREAGVVADVKYAGPLQAGREAACRAGDEAQAAIIEGSHRRQAPRFVESHVGRTFMLLAGSRESRVLEPMDVRRGVWMAPAPGDPTGLFSPGDRVDVYGARGLLQGGCAVKGFAWINRGVPAFDYFLREPPPESPGCGRAWAFAELDCAVPPEEWGFALPAGTPAPVFFTASEAPAELVTTHESALRGSPRFAELRSEGLLLAERVGETLKVEVGSFSYNSGEWRALFSVARLRVGEGHSLCGMDYDQQVTRAVVMQPGAAARVLPLNELSGDTVVGVMDLEGDGRMELLLRDSWPEPWVRLVREDGTEVAGAVVENCDSGC</sequence>